<evidence type="ECO:0000256" key="1">
    <source>
        <dbReference type="SAM" id="MobiDB-lite"/>
    </source>
</evidence>
<evidence type="ECO:0000259" key="2">
    <source>
        <dbReference type="Pfam" id="PF25482"/>
    </source>
</evidence>
<dbReference type="AlphaFoldDB" id="A0AAV9MSN1"/>
<dbReference type="GeneID" id="89978771"/>
<comment type="caution">
    <text evidence="3">The sequence shown here is derived from an EMBL/GenBank/DDBJ whole genome shotgun (WGS) entry which is preliminary data.</text>
</comment>
<reference evidence="3 4" key="1">
    <citation type="submission" date="2023-08" db="EMBL/GenBank/DDBJ databases">
        <title>Black Yeasts Isolated from many extreme environments.</title>
        <authorList>
            <person name="Coleine C."/>
            <person name="Stajich J.E."/>
            <person name="Selbmann L."/>
        </authorList>
    </citation>
    <scope>NUCLEOTIDE SEQUENCE [LARGE SCALE GENOMIC DNA]</scope>
    <source>
        <strain evidence="3 4">CCFEE 5792</strain>
    </source>
</reference>
<proteinExistence type="predicted"/>
<feature type="region of interest" description="Disordered" evidence="1">
    <location>
        <begin position="98"/>
        <end position="126"/>
    </location>
</feature>
<evidence type="ECO:0000313" key="3">
    <source>
        <dbReference type="EMBL" id="KAK5044601.1"/>
    </source>
</evidence>
<keyword evidence="4" id="KW-1185">Reference proteome</keyword>
<feature type="domain" description="DUF7905" evidence="2">
    <location>
        <begin position="373"/>
        <end position="664"/>
    </location>
</feature>
<name>A0AAV9MSN1_9EURO</name>
<dbReference type="EMBL" id="JAVRRD010000046">
    <property type="protein sequence ID" value="KAK5044601.1"/>
    <property type="molecule type" value="Genomic_DNA"/>
</dbReference>
<feature type="region of interest" description="Disordered" evidence="1">
    <location>
        <begin position="700"/>
        <end position="723"/>
    </location>
</feature>
<feature type="region of interest" description="Disordered" evidence="1">
    <location>
        <begin position="151"/>
        <end position="202"/>
    </location>
</feature>
<evidence type="ECO:0000313" key="4">
    <source>
        <dbReference type="Proteomes" id="UP001358417"/>
    </source>
</evidence>
<gene>
    <name evidence="3" type="ORF">LTR84_010615</name>
</gene>
<dbReference type="RefSeq" id="XP_064700257.1">
    <property type="nucleotide sequence ID" value="XM_064854150.1"/>
</dbReference>
<organism evidence="3 4">
    <name type="scientific">Exophiala bonariae</name>
    <dbReference type="NCBI Taxonomy" id="1690606"/>
    <lineage>
        <taxon>Eukaryota</taxon>
        <taxon>Fungi</taxon>
        <taxon>Dikarya</taxon>
        <taxon>Ascomycota</taxon>
        <taxon>Pezizomycotina</taxon>
        <taxon>Eurotiomycetes</taxon>
        <taxon>Chaetothyriomycetidae</taxon>
        <taxon>Chaetothyriales</taxon>
        <taxon>Herpotrichiellaceae</taxon>
        <taxon>Exophiala</taxon>
    </lineage>
</organism>
<dbReference type="Pfam" id="PF25482">
    <property type="entry name" value="DUF7905"/>
    <property type="match status" value="1"/>
</dbReference>
<dbReference type="Proteomes" id="UP001358417">
    <property type="component" value="Unassembled WGS sequence"/>
</dbReference>
<accession>A0AAV9MSN1</accession>
<dbReference type="InterPro" id="IPR057227">
    <property type="entry name" value="DUF7905"/>
</dbReference>
<protein>
    <recommendedName>
        <fullName evidence="2">DUF7905 domain-containing protein</fullName>
    </recommendedName>
</protein>
<feature type="compositionally biased region" description="Polar residues" evidence="1">
    <location>
        <begin position="702"/>
        <end position="713"/>
    </location>
</feature>
<sequence length="723" mass="80763">MSDHEGDGFDLERWEEASLAESSAFSYAGNADGNNGRLFASTPGLFPPVVPPQLRISNGSQTNLQRDRPYVAQSTDQIVSQNGTQKGLFDRIQDGVLNGAPRPSQTRVQNGAEPGSIGAAQHATLSGPRNGVQTGLQNDGINATHAARLTPVRTPGGAVPRDPNAHGHRPPMSGRRPNGSPVHTSAMEERLKGGPPNGQVRNATWFKGAAVDGRAEHRQELESQTKQFALALKSANIKYPIEGGLLWSKTLDGNEFCRDNAAALDEIRLQFSCKIEFCQVPGEFSWMKICVTKKKHLVVVISRITNIVREYVSRSDQLVKMNLIRYPSFGMYREEVGLLDLDPKTKSYLPTLHGALHPNEEEWKCKQVAKHLANRRKIKSVLDRTLKSLAISQRHVRMRLVFGELGFIQFQKPPNGAPSYQFEDFYKMVTQGRTKLNLNNVAVRQGRIEDLSDVIDSLDAFICPEVTYGAYFDFAGGDHEPNSLIRLDCTFGTIGDGADHEIQEMRWLVINDVVGRLQLAMIDFERPDFQFTIDAFPLYENRKSIGERQAFQTNVSFKPHPQGLKAPPRMRVKVPPTTANLREVSEITTMRWCFKETDGVFELRRKDIYEYNTSKRAGILRRSTWHAVYYYPEWDNLMGQFGSVRPGQVVDWEKSIMTFFPEDEDASGLALPKGFKGFMAEVDEVQELLGDAIRQLAVNSRAAESSGANGTEQATEEDRASSS</sequence>